<dbReference type="EMBL" id="LS480641">
    <property type="protein sequence ID" value="SPT20298.1"/>
    <property type="molecule type" value="Genomic_DNA"/>
</dbReference>
<dbReference type="AlphaFoldDB" id="A0A7H4LNV9"/>
<proteinExistence type="predicted"/>
<gene>
    <name evidence="4" type="ORF">CAMPLR22A2D_LOCUS4928</name>
</gene>
<evidence type="ECO:0000259" key="3">
    <source>
        <dbReference type="PROSITE" id="PS50158"/>
    </source>
</evidence>
<dbReference type="GO" id="GO:0008270">
    <property type="term" value="F:zinc ion binding"/>
    <property type="evidence" value="ECO:0007669"/>
    <property type="project" value="UniProtKB-KW"/>
</dbReference>
<dbReference type="PROSITE" id="PS50158">
    <property type="entry name" value="ZF_CCHC"/>
    <property type="match status" value="1"/>
</dbReference>
<keyword evidence="1" id="KW-0479">Metal-binding</keyword>
<dbReference type="SUPFAM" id="SSF57756">
    <property type="entry name" value="Retrovirus zinc finger-like domains"/>
    <property type="match status" value="1"/>
</dbReference>
<dbReference type="Proteomes" id="UP000280104">
    <property type="component" value="Chromosome II"/>
</dbReference>
<evidence type="ECO:0000256" key="1">
    <source>
        <dbReference type="PROSITE-ProRule" id="PRU00047"/>
    </source>
</evidence>
<feature type="domain" description="CCHC-type" evidence="3">
    <location>
        <begin position="275"/>
        <end position="290"/>
    </location>
</feature>
<protein>
    <recommendedName>
        <fullName evidence="3">CCHC-type domain-containing protein</fullName>
    </recommendedName>
</protein>
<keyword evidence="1" id="KW-0862">Zinc</keyword>
<dbReference type="Pfam" id="PF14223">
    <property type="entry name" value="Retrotran_gag_2"/>
    <property type="match status" value="1"/>
</dbReference>
<feature type="region of interest" description="Disordered" evidence="2">
    <location>
        <begin position="240"/>
        <end position="264"/>
    </location>
</feature>
<dbReference type="PANTHER" id="PTHR47592:SF31">
    <property type="entry name" value="ZINC FINGER, CCHC-TYPE-RELATED"/>
    <property type="match status" value="1"/>
</dbReference>
<accession>A0A7H4LNV9</accession>
<organism evidence="4 5">
    <name type="scientific">Triticum aestivum</name>
    <name type="common">Wheat</name>
    <dbReference type="NCBI Taxonomy" id="4565"/>
    <lineage>
        <taxon>Eukaryota</taxon>
        <taxon>Viridiplantae</taxon>
        <taxon>Streptophyta</taxon>
        <taxon>Embryophyta</taxon>
        <taxon>Tracheophyta</taxon>
        <taxon>Spermatophyta</taxon>
        <taxon>Magnoliopsida</taxon>
        <taxon>Liliopsida</taxon>
        <taxon>Poales</taxon>
        <taxon>Poaceae</taxon>
        <taxon>BOP clade</taxon>
        <taxon>Pooideae</taxon>
        <taxon>Triticodae</taxon>
        <taxon>Triticeae</taxon>
        <taxon>Triticinae</taxon>
        <taxon>Triticum</taxon>
    </lineage>
</organism>
<keyword evidence="1" id="KW-0863">Zinc-finger</keyword>
<dbReference type="Pfam" id="PF00098">
    <property type="entry name" value="zf-CCHC"/>
    <property type="match status" value="1"/>
</dbReference>
<dbReference type="SMART" id="SM00343">
    <property type="entry name" value="ZnF_C2HC"/>
    <property type="match status" value="1"/>
</dbReference>
<name>A0A7H4LNV9_WHEAT</name>
<reference evidence="4 5" key="1">
    <citation type="submission" date="2018-05" db="EMBL/GenBank/DDBJ databases">
        <authorList>
            <person name="Thind KAUR A."/>
        </authorList>
    </citation>
    <scope>NUCLEOTIDE SEQUENCE [LARGE SCALE GENOMIC DNA]</scope>
</reference>
<dbReference type="PANTHER" id="PTHR47592">
    <property type="entry name" value="PBF68 PROTEIN"/>
    <property type="match status" value="1"/>
</dbReference>
<dbReference type="InterPro" id="IPR001878">
    <property type="entry name" value="Znf_CCHC"/>
</dbReference>
<evidence type="ECO:0000256" key="2">
    <source>
        <dbReference type="SAM" id="MobiDB-lite"/>
    </source>
</evidence>
<dbReference type="GO" id="GO:0003676">
    <property type="term" value="F:nucleic acid binding"/>
    <property type="evidence" value="ECO:0007669"/>
    <property type="project" value="InterPro"/>
</dbReference>
<evidence type="ECO:0000313" key="5">
    <source>
        <dbReference type="Proteomes" id="UP000280104"/>
    </source>
</evidence>
<sequence>MLMIYSWINLIEKLPIFLSIQKPNLCRSFSNTGFAAALKPSPFTGTYFKRWQTKTTLWLTAMNVFWVAGVTPTGTIAPEQEKAFKEATVVFLGAVLSVIGDKLVDAYLHVRSAKDLWEALKSKFGAADAGSEMYIIEQFHDYKMVENRPVLEQAHEIICIVKELELLKCELPGKFVAGCIIAKLPNSWRNFATTLKHQRREFSVEDVIGHLSVEQNSRAKDSHGKGVEGTSVANMVHQKNSNSHKLKGKNGVQQSTDFKKKGKKTFKKNKKDEGCFTCGSIEHWANKCPNKYKKQGQDSKSVNMIVSNNESGAPGPQVTGPY</sequence>
<evidence type="ECO:0000313" key="4">
    <source>
        <dbReference type="EMBL" id="SPT20298.1"/>
    </source>
</evidence>
<dbReference type="InterPro" id="IPR036875">
    <property type="entry name" value="Znf_CCHC_sf"/>
</dbReference>